<dbReference type="SUPFAM" id="SSF48452">
    <property type="entry name" value="TPR-like"/>
    <property type="match status" value="1"/>
</dbReference>
<dbReference type="Gene3D" id="1.25.40.10">
    <property type="entry name" value="Tetratricopeptide repeat domain"/>
    <property type="match status" value="2"/>
</dbReference>
<dbReference type="InterPro" id="IPR051012">
    <property type="entry name" value="CellSynth/LPSAsmb/PSIAsmb"/>
</dbReference>
<keyword evidence="2 3" id="KW-0802">TPR repeat</keyword>
<evidence type="ECO:0000313" key="6">
    <source>
        <dbReference type="Proteomes" id="UP001500827"/>
    </source>
</evidence>
<evidence type="ECO:0000256" key="1">
    <source>
        <dbReference type="ARBA" id="ARBA00022737"/>
    </source>
</evidence>
<dbReference type="EMBL" id="BAABBM010000001">
    <property type="protein sequence ID" value="GAA3908809.1"/>
    <property type="molecule type" value="Genomic_DNA"/>
</dbReference>
<dbReference type="InterPro" id="IPR019734">
    <property type="entry name" value="TPR_rpt"/>
</dbReference>
<feature type="repeat" description="TPR" evidence="3">
    <location>
        <begin position="144"/>
        <end position="177"/>
    </location>
</feature>
<gene>
    <name evidence="5" type="ORF">GCM10022276_28880</name>
</gene>
<dbReference type="PANTHER" id="PTHR45586">
    <property type="entry name" value="TPR REPEAT-CONTAINING PROTEIN PA4667"/>
    <property type="match status" value="1"/>
</dbReference>
<reference evidence="6" key="1">
    <citation type="journal article" date="2019" name="Int. J. Syst. Evol. Microbiol.">
        <title>The Global Catalogue of Microorganisms (GCM) 10K type strain sequencing project: providing services to taxonomists for standard genome sequencing and annotation.</title>
        <authorList>
            <consortium name="The Broad Institute Genomics Platform"/>
            <consortium name="The Broad Institute Genome Sequencing Center for Infectious Disease"/>
            <person name="Wu L."/>
            <person name="Ma J."/>
        </authorList>
    </citation>
    <scope>NUCLEOTIDE SEQUENCE [LARGE SCALE GENOMIC DNA]</scope>
    <source>
        <strain evidence="6">JCM 17543</strain>
    </source>
</reference>
<dbReference type="InterPro" id="IPR000157">
    <property type="entry name" value="TIR_dom"/>
</dbReference>
<comment type="caution">
    <text evidence="5">The sequence shown here is derived from an EMBL/GenBank/DDBJ whole genome shotgun (WGS) entry which is preliminary data.</text>
</comment>
<evidence type="ECO:0000256" key="3">
    <source>
        <dbReference type="PROSITE-ProRule" id="PRU00339"/>
    </source>
</evidence>
<proteinExistence type="predicted"/>
<evidence type="ECO:0000256" key="2">
    <source>
        <dbReference type="ARBA" id="ARBA00022803"/>
    </source>
</evidence>
<dbReference type="SUPFAM" id="SSF52200">
    <property type="entry name" value="Toll/Interleukin receptor TIR domain"/>
    <property type="match status" value="1"/>
</dbReference>
<evidence type="ECO:0000259" key="4">
    <source>
        <dbReference type="Pfam" id="PF13676"/>
    </source>
</evidence>
<dbReference type="Gene3D" id="3.40.50.10140">
    <property type="entry name" value="Toll/interleukin-1 receptor homology (TIR) domain"/>
    <property type="match status" value="1"/>
</dbReference>
<dbReference type="PANTHER" id="PTHR45586:SF1">
    <property type="entry name" value="LIPOPOLYSACCHARIDE ASSEMBLY PROTEIN B"/>
    <property type="match status" value="1"/>
</dbReference>
<dbReference type="PROSITE" id="PS50005">
    <property type="entry name" value="TPR"/>
    <property type="match status" value="1"/>
</dbReference>
<feature type="domain" description="TIR" evidence="4">
    <location>
        <begin position="4"/>
        <end position="108"/>
    </location>
</feature>
<keyword evidence="6" id="KW-1185">Reference proteome</keyword>
<dbReference type="SMART" id="SM00028">
    <property type="entry name" value="TPR"/>
    <property type="match status" value="3"/>
</dbReference>
<organism evidence="5 6">
    <name type="scientific">Sphingomonas limnosediminicola</name>
    <dbReference type="NCBI Taxonomy" id="940133"/>
    <lineage>
        <taxon>Bacteria</taxon>
        <taxon>Pseudomonadati</taxon>
        <taxon>Pseudomonadota</taxon>
        <taxon>Alphaproteobacteria</taxon>
        <taxon>Sphingomonadales</taxon>
        <taxon>Sphingomonadaceae</taxon>
        <taxon>Sphingomonas</taxon>
    </lineage>
</organism>
<dbReference type="Pfam" id="PF13676">
    <property type="entry name" value="TIR_2"/>
    <property type="match status" value="1"/>
</dbReference>
<dbReference type="InterPro" id="IPR011990">
    <property type="entry name" value="TPR-like_helical_dom_sf"/>
</dbReference>
<evidence type="ECO:0000313" key="5">
    <source>
        <dbReference type="EMBL" id="GAA3908809.1"/>
    </source>
</evidence>
<dbReference type="InterPro" id="IPR035897">
    <property type="entry name" value="Toll_tir_struct_dom_sf"/>
</dbReference>
<keyword evidence="1" id="KW-0677">Repeat</keyword>
<accession>A0ABP7LUV7</accession>
<name>A0ABP7LUV7_9SPHN</name>
<sequence>MARIFLSYSRKDADAAKVISASLSERDHDVWWDKHISGGSRFAAEIEQALTAADVVLVLWSKDAIASAWVLDEAAEGRDTDRLLPVSLDDCKPPLGFRQFQTIPTDHGLENALDNILKSIAAKCDAGLSPSATRDLPQASTSSAVAIVAKARNLQERGDFKSAVREIQAALVLDPDNIDLNKEAGSLHYVQGRAVEAIAFYEKAALHSKSDHESPAMLVSCYRAIKDDDGMDRAATLTVERAEQAIAAASSNGAAFASGAKGLAALGHRDRARKWIRKALSVDPGNLRMRYNLAATLVQFLEEPEAALDVIEPFVEAAQNRIHLALLQADPAWERIHDTRAYQAMLGRASKCIEAIESTNRL</sequence>
<dbReference type="Proteomes" id="UP001500827">
    <property type="component" value="Unassembled WGS sequence"/>
</dbReference>
<protein>
    <recommendedName>
        <fullName evidence="4">TIR domain-containing protein</fullName>
    </recommendedName>
</protein>
<dbReference type="RefSeq" id="WP_344700400.1">
    <property type="nucleotide sequence ID" value="NZ_BAABBM010000001.1"/>
</dbReference>